<dbReference type="AlphaFoldDB" id="A0A251NEP8"/>
<dbReference type="InterPro" id="IPR014710">
    <property type="entry name" value="RmlC-like_jellyroll"/>
</dbReference>
<comment type="subcellular location">
    <subcellularLocation>
        <location evidence="1">Membrane</location>
        <topology evidence="1">Multi-pass membrane protein</topology>
    </subcellularLocation>
</comment>
<feature type="transmembrane region" description="Helical" evidence="10">
    <location>
        <begin position="365"/>
        <end position="383"/>
    </location>
</feature>
<evidence type="ECO:0000256" key="6">
    <source>
        <dbReference type="ARBA" id="ARBA00023065"/>
    </source>
</evidence>
<dbReference type="Gene3D" id="2.60.120.10">
    <property type="entry name" value="Jelly Rolls"/>
    <property type="match status" value="1"/>
</dbReference>
<keyword evidence="7 10" id="KW-0472">Membrane</keyword>
<evidence type="ECO:0000256" key="1">
    <source>
        <dbReference type="ARBA" id="ARBA00004141"/>
    </source>
</evidence>
<evidence type="ECO:0000256" key="10">
    <source>
        <dbReference type="SAM" id="Phobius"/>
    </source>
</evidence>
<dbReference type="SMART" id="SM00100">
    <property type="entry name" value="cNMP"/>
    <property type="match status" value="1"/>
</dbReference>
<evidence type="ECO:0000256" key="9">
    <source>
        <dbReference type="ARBA" id="ARBA00023303"/>
    </source>
</evidence>
<keyword evidence="6" id="KW-0406">Ion transport</keyword>
<feature type="transmembrane region" description="Helical" evidence="10">
    <location>
        <begin position="231"/>
        <end position="251"/>
    </location>
</feature>
<dbReference type="STRING" id="3760.A0A251NEP8"/>
<sequence length="586" mass="67786">MSKPVKDVSIELSELEQIAKWPELELEQSTSTCAKSTEPAVDRSISVTKKWIELKEALVLRGRHHRSKWDMTFAISSAFAVFIDPLICYAPVLIDDNTCYYWDHRLMWTFFALRSAADLFYATDIFVFLSRSRAKPFRTSWTRIIGGPHTKICKMLNGKKTLRFLRILPRICAALPILQAIILSGKYTSVDNNEFFYLIPIQYTLRAIRLYRRLNRSSSIETTVRRLRKAVLDFLPFILAAHLFGALWYILAVDRKIGCWQEHVCKFDGICGREALDYFFYCSSSTPANNMKFNSSLLQKSCAVQLSENVSTLPFDFGIYLYALQSDMTRSRGLPVKMLQCLWWGLRNLSSFGSNLQTSFFMDEIIFSILISISGLALFLVYLNARVQGSQKILDQLNLREKMQSIYPQIITQMRIMCRLRLDSLKEVPMLKSTDEKMLQAICEHLKPVTYGEDIYIIREGEPLRKMLFITQGTALTYTTIKGGTNVCKCLEKSDFYGEELLNWAFKFGSFSELPISPTTVVSQTKVEAFSIRANHLKSVVAQFWWRFQKELPRSQLEHFSASCLQKYWRHHIKLTKNTGSKEKRE</sequence>
<keyword evidence="4 10" id="KW-0812">Transmembrane</keyword>
<evidence type="ECO:0000256" key="7">
    <source>
        <dbReference type="ARBA" id="ARBA00023136"/>
    </source>
</evidence>
<dbReference type="InterPro" id="IPR018490">
    <property type="entry name" value="cNMP-bd_dom_sf"/>
</dbReference>
<keyword evidence="5 10" id="KW-1133">Transmembrane helix</keyword>
<reference evidence="12 13" key="1">
    <citation type="journal article" date="2013" name="Nat. Genet.">
        <title>The high-quality draft genome of peach (Prunus persica) identifies unique patterns of genetic diversity, domestication and genome evolution.</title>
        <authorList>
            <consortium name="International Peach Genome Initiative"/>
            <person name="Verde I."/>
            <person name="Abbott A.G."/>
            <person name="Scalabrin S."/>
            <person name="Jung S."/>
            <person name="Shu S."/>
            <person name="Marroni F."/>
            <person name="Zhebentyayeva T."/>
            <person name="Dettori M.T."/>
            <person name="Grimwood J."/>
            <person name="Cattonaro F."/>
            <person name="Zuccolo A."/>
            <person name="Rossini L."/>
            <person name="Jenkins J."/>
            <person name="Vendramin E."/>
            <person name="Meisel L.A."/>
            <person name="Decroocq V."/>
            <person name="Sosinski B."/>
            <person name="Prochnik S."/>
            <person name="Mitros T."/>
            <person name="Policriti A."/>
            <person name="Cipriani G."/>
            <person name="Dondini L."/>
            <person name="Ficklin S."/>
            <person name="Goodstein D.M."/>
            <person name="Xuan P."/>
            <person name="Del Fabbro C."/>
            <person name="Aramini V."/>
            <person name="Copetti D."/>
            <person name="Gonzalez S."/>
            <person name="Horner D.S."/>
            <person name="Falchi R."/>
            <person name="Lucas S."/>
            <person name="Mica E."/>
            <person name="Maldonado J."/>
            <person name="Lazzari B."/>
            <person name="Bielenberg D."/>
            <person name="Pirona R."/>
            <person name="Miculan M."/>
            <person name="Barakat A."/>
            <person name="Testolin R."/>
            <person name="Stella A."/>
            <person name="Tartarini S."/>
            <person name="Tonutti P."/>
            <person name="Arus P."/>
            <person name="Orellana A."/>
            <person name="Wells C."/>
            <person name="Main D."/>
            <person name="Vizzotto G."/>
            <person name="Silva H."/>
            <person name="Salamini F."/>
            <person name="Schmutz J."/>
            <person name="Morgante M."/>
            <person name="Rokhsar D.S."/>
        </authorList>
    </citation>
    <scope>NUCLEOTIDE SEQUENCE [LARGE SCALE GENOMIC DNA]</scope>
    <source>
        <strain evidence="13">cv. Nemared</strain>
    </source>
</reference>
<protein>
    <recommendedName>
        <fullName evidence="11">Cyclic nucleotide-binding domain-containing protein</fullName>
    </recommendedName>
</protein>
<feature type="transmembrane region" description="Helical" evidence="10">
    <location>
        <begin position="164"/>
        <end position="183"/>
    </location>
</feature>
<organism evidence="12 13">
    <name type="scientific">Prunus persica</name>
    <name type="common">Peach</name>
    <name type="synonym">Amygdalus persica</name>
    <dbReference type="NCBI Taxonomy" id="3760"/>
    <lineage>
        <taxon>Eukaryota</taxon>
        <taxon>Viridiplantae</taxon>
        <taxon>Streptophyta</taxon>
        <taxon>Embryophyta</taxon>
        <taxon>Tracheophyta</taxon>
        <taxon>Spermatophyta</taxon>
        <taxon>Magnoliopsida</taxon>
        <taxon>eudicotyledons</taxon>
        <taxon>Gunneridae</taxon>
        <taxon>Pentapetalae</taxon>
        <taxon>rosids</taxon>
        <taxon>fabids</taxon>
        <taxon>Rosales</taxon>
        <taxon>Rosaceae</taxon>
        <taxon>Amygdaloideae</taxon>
        <taxon>Amygdaleae</taxon>
        <taxon>Prunus</taxon>
    </lineage>
</organism>
<dbReference type="InterPro" id="IPR000595">
    <property type="entry name" value="cNMP-bd_dom"/>
</dbReference>
<dbReference type="Proteomes" id="UP000006882">
    <property type="component" value="Chromosome G7"/>
</dbReference>
<evidence type="ECO:0000256" key="2">
    <source>
        <dbReference type="ARBA" id="ARBA00010486"/>
    </source>
</evidence>
<dbReference type="Gramene" id="ONH97791">
    <property type="protein sequence ID" value="ONH97791"/>
    <property type="gene ID" value="PRUPE_7G210700"/>
</dbReference>
<name>A0A251NEP8_PRUPE</name>
<dbReference type="PANTHER" id="PTHR45651">
    <property type="entry name" value="CYCLIC NUCLEOTIDE-GATED ION CHANNEL 15-RELATED-RELATED"/>
    <property type="match status" value="1"/>
</dbReference>
<feature type="transmembrane region" description="Helical" evidence="10">
    <location>
        <begin position="195"/>
        <end position="211"/>
    </location>
</feature>
<gene>
    <name evidence="12" type="ORF">PRUPE_7G210700</name>
</gene>
<dbReference type="InterPro" id="IPR005821">
    <property type="entry name" value="Ion_trans_dom"/>
</dbReference>
<dbReference type="GO" id="GO:0016020">
    <property type="term" value="C:membrane"/>
    <property type="evidence" value="ECO:0007669"/>
    <property type="project" value="UniProtKB-SubCell"/>
</dbReference>
<dbReference type="Pfam" id="PF00520">
    <property type="entry name" value="Ion_trans"/>
    <property type="match status" value="1"/>
</dbReference>
<proteinExistence type="inferred from homology"/>
<dbReference type="PANTHER" id="PTHR45651:SF68">
    <property type="entry name" value="ION TRANSPORT DOMAIN-CONTAINING PROTEIN"/>
    <property type="match status" value="1"/>
</dbReference>
<accession>A0A251NEP8</accession>
<evidence type="ECO:0000259" key="11">
    <source>
        <dbReference type="PROSITE" id="PS50042"/>
    </source>
</evidence>
<evidence type="ECO:0000256" key="8">
    <source>
        <dbReference type="ARBA" id="ARBA00023286"/>
    </source>
</evidence>
<evidence type="ECO:0000313" key="12">
    <source>
        <dbReference type="EMBL" id="ONH97791.1"/>
    </source>
</evidence>
<feature type="transmembrane region" description="Helical" evidence="10">
    <location>
        <begin position="106"/>
        <end position="129"/>
    </location>
</feature>
<dbReference type="EMBL" id="CM007657">
    <property type="protein sequence ID" value="ONH97791.1"/>
    <property type="molecule type" value="Genomic_DNA"/>
</dbReference>
<evidence type="ECO:0000313" key="13">
    <source>
        <dbReference type="Proteomes" id="UP000006882"/>
    </source>
</evidence>
<keyword evidence="8" id="KW-1071">Ligand-gated ion channel</keyword>
<evidence type="ECO:0000256" key="4">
    <source>
        <dbReference type="ARBA" id="ARBA00022692"/>
    </source>
</evidence>
<keyword evidence="3" id="KW-0813">Transport</keyword>
<comment type="similarity">
    <text evidence="2">Belongs to the cyclic nucleotide-gated cation channel (TC 1.A.1.5) family.</text>
</comment>
<dbReference type="CDD" id="cd00038">
    <property type="entry name" value="CAP_ED"/>
    <property type="match status" value="1"/>
</dbReference>
<keyword evidence="9" id="KW-0407">Ion channel</keyword>
<keyword evidence="13" id="KW-1185">Reference proteome</keyword>
<feature type="domain" description="Cyclic nucleotide-binding" evidence="11">
    <location>
        <begin position="430"/>
        <end position="541"/>
    </location>
</feature>
<dbReference type="SUPFAM" id="SSF81324">
    <property type="entry name" value="Voltage-gated potassium channels"/>
    <property type="match status" value="1"/>
</dbReference>
<evidence type="ECO:0000256" key="5">
    <source>
        <dbReference type="ARBA" id="ARBA00022989"/>
    </source>
</evidence>
<evidence type="ECO:0000256" key="3">
    <source>
        <dbReference type="ARBA" id="ARBA00022448"/>
    </source>
</evidence>
<dbReference type="PROSITE" id="PS50042">
    <property type="entry name" value="CNMP_BINDING_3"/>
    <property type="match status" value="1"/>
</dbReference>
<dbReference type="SUPFAM" id="SSF51206">
    <property type="entry name" value="cAMP-binding domain-like"/>
    <property type="match status" value="1"/>
</dbReference>
<dbReference type="GO" id="GO:0034220">
    <property type="term" value="P:monoatomic ion transmembrane transport"/>
    <property type="evidence" value="ECO:0007669"/>
    <property type="project" value="UniProtKB-KW"/>
</dbReference>
<feature type="transmembrane region" description="Helical" evidence="10">
    <location>
        <begin position="71"/>
        <end position="94"/>
    </location>
</feature>